<dbReference type="PRINTS" id="PR00313">
    <property type="entry name" value="CABNDNGRPT"/>
</dbReference>
<organism evidence="11 12">
    <name type="scientific">Zooshikella ganghwensis</name>
    <dbReference type="NCBI Taxonomy" id="202772"/>
    <lineage>
        <taxon>Bacteria</taxon>
        <taxon>Pseudomonadati</taxon>
        <taxon>Pseudomonadota</taxon>
        <taxon>Gammaproteobacteria</taxon>
        <taxon>Oceanospirillales</taxon>
        <taxon>Zooshikellaceae</taxon>
        <taxon>Zooshikella</taxon>
    </lineage>
</organism>
<dbReference type="InterPro" id="IPR003995">
    <property type="entry name" value="RTX_toxin_determinant-A"/>
</dbReference>
<dbReference type="InterPro" id="IPR006644">
    <property type="entry name" value="Cadg"/>
</dbReference>
<keyword evidence="8" id="KW-0472">Membrane</keyword>
<feature type="compositionally biased region" description="Polar residues" evidence="9">
    <location>
        <begin position="1678"/>
        <end position="1690"/>
    </location>
</feature>
<feature type="compositionally biased region" description="Gly residues" evidence="9">
    <location>
        <begin position="1780"/>
        <end position="1790"/>
    </location>
</feature>
<comment type="caution">
    <text evidence="11">The sequence shown here is derived from an EMBL/GenBank/DDBJ whole genome shotgun (WGS) entry which is preliminary data.</text>
</comment>
<evidence type="ECO:0000256" key="1">
    <source>
        <dbReference type="ARBA" id="ARBA00004370"/>
    </source>
</evidence>
<evidence type="ECO:0000313" key="12">
    <source>
        <dbReference type="Proteomes" id="UP000257039"/>
    </source>
</evidence>
<feature type="region of interest" description="Disordered" evidence="9">
    <location>
        <begin position="1678"/>
        <end position="1711"/>
    </location>
</feature>
<keyword evidence="3" id="KW-0964">Secreted</keyword>
<feature type="compositionally biased region" description="Low complexity" evidence="9">
    <location>
        <begin position="1691"/>
        <end position="1707"/>
    </location>
</feature>
<evidence type="ECO:0000256" key="2">
    <source>
        <dbReference type="ARBA" id="ARBA00004613"/>
    </source>
</evidence>
<keyword evidence="6" id="KW-0106">Calcium</keyword>
<accession>A0A4P9VIG6</accession>
<dbReference type="InterPro" id="IPR041690">
    <property type="entry name" value="Cadherin_5"/>
</dbReference>
<feature type="domain" description="Dystroglycan-type cadherin-like" evidence="10">
    <location>
        <begin position="1583"/>
        <end position="1682"/>
    </location>
</feature>
<dbReference type="GO" id="GO:0005576">
    <property type="term" value="C:extracellular region"/>
    <property type="evidence" value="ECO:0007669"/>
    <property type="project" value="UniProtKB-SubCell"/>
</dbReference>
<proteinExistence type="predicted"/>
<keyword evidence="12" id="KW-1185">Reference proteome</keyword>
<dbReference type="SUPFAM" id="SSF49313">
    <property type="entry name" value="Cadherin-like"/>
    <property type="match status" value="1"/>
</dbReference>
<dbReference type="InterPro" id="IPR050557">
    <property type="entry name" value="RTX_toxin/Mannuronan_C5-epim"/>
</dbReference>
<dbReference type="InterPro" id="IPR011049">
    <property type="entry name" value="Serralysin-like_metalloprot_C"/>
</dbReference>
<name>A0A4P9VIG6_9GAMM</name>
<dbReference type="Gene3D" id="2.60.40.10">
    <property type="entry name" value="Immunoglobulins"/>
    <property type="match status" value="1"/>
</dbReference>
<dbReference type="InterPro" id="IPR015919">
    <property type="entry name" value="Cadherin-like_sf"/>
</dbReference>
<dbReference type="PANTHER" id="PTHR38340">
    <property type="entry name" value="S-LAYER PROTEIN"/>
    <property type="match status" value="1"/>
</dbReference>
<evidence type="ECO:0000256" key="9">
    <source>
        <dbReference type="SAM" id="MobiDB-lite"/>
    </source>
</evidence>
<evidence type="ECO:0000256" key="6">
    <source>
        <dbReference type="ARBA" id="ARBA00022837"/>
    </source>
</evidence>
<dbReference type="RefSeq" id="WP_094785591.1">
    <property type="nucleotide sequence ID" value="NZ_NDXW01000001.1"/>
</dbReference>
<feature type="region of interest" description="Disordered" evidence="9">
    <location>
        <begin position="1894"/>
        <end position="1951"/>
    </location>
</feature>
<dbReference type="Gene3D" id="2.60.40.3440">
    <property type="match status" value="1"/>
</dbReference>
<dbReference type="Pfam" id="PF05345">
    <property type="entry name" value="He_PIG"/>
    <property type="match status" value="1"/>
</dbReference>
<dbReference type="PANTHER" id="PTHR38340:SF1">
    <property type="entry name" value="S-LAYER PROTEIN"/>
    <property type="match status" value="1"/>
</dbReference>
<dbReference type="GO" id="GO:0016020">
    <property type="term" value="C:membrane"/>
    <property type="evidence" value="ECO:0007669"/>
    <property type="project" value="UniProtKB-SubCell"/>
</dbReference>
<keyword evidence="7" id="KW-0843">Virulence</keyword>
<dbReference type="Gene3D" id="2.150.10.10">
    <property type="entry name" value="Serralysin-like metalloprotease, C-terminal"/>
    <property type="match status" value="7"/>
</dbReference>
<evidence type="ECO:0000259" key="10">
    <source>
        <dbReference type="SMART" id="SM00736"/>
    </source>
</evidence>
<evidence type="ECO:0000256" key="5">
    <source>
        <dbReference type="ARBA" id="ARBA00022737"/>
    </source>
</evidence>
<dbReference type="GO" id="GO:0005509">
    <property type="term" value="F:calcium ion binding"/>
    <property type="evidence" value="ECO:0007669"/>
    <property type="project" value="InterPro"/>
</dbReference>
<evidence type="ECO:0000256" key="3">
    <source>
        <dbReference type="ARBA" id="ARBA00022525"/>
    </source>
</evidence>
<dbReference type="SMART" id="SM00736">
    <property type="entry name" value="CADG"/>
    <property type="match status" value="1"/>
</dbReference>
<dbReference type="Pfam" id="PF00353">
    <property type="entry name" value="HemolysinCabind"/>
    <property type="match status" value="13"/>
</dbReference>
<dbReference type="PRINTS" id="PR01488">
    <property type="entry name" value="RTXTOXINA"/>
</dbReference>
<dbReference type="Pfam" id="PF17892">
    <property type="entry name" value="Cadherin_5"/>
    <property type="match status" value="1"/>
</dbReference>
<evidence type="ECO:0000256" key="8">
    <source>
        <dbReference type="ARBA" id="ARBA00023136"/>
    </source>
</evidence>
<dbReference type="PROSITE" id="PS00330">
    <property type="entry name" value="HEMOLYSIN_CALCIUM"/>
    <property type="match status" value="8"/>
</dbReference>
<reference evidence="11 12" key="1">
    <citation type="submission" date="2017-04" db="EMBL/GenBank/DDBJ databases">
        <title>Draft genome sequence of Zooshikella ganghwensis VG4 isolated from Red Sea sediments.</title>
        <authorList>
            <person name="Rehman Z."/>
            <person name="Alam I."/>
            <person name="Kamau A."/>
            <person name="Bajic V."/>
            <person name="Leiknes T."/>
        </authorList>
    </citation>
    <scope>NUCLEOTIDE SEQUENCE [LARGE SCALE GENOMIC DNA]</scope>
    <source>
        <strain evidence="11 12">VG4</strain>
    </source>
</reference>
<dbReference type="Gene3D" id="2.160.20.160">
    <property type="match status" value="1"/>
</dbReference>
<keyword evidence="5" id="KW-0677">Repeat</keyword>
<feature type="compositionally biased region" description="Low complexity" evidence="9">
    <location>
        <begin position="1922"/>
        <end position="1939"/>
    </location>
</feature>
<dbReference type="InterPro" id="IPR001343">
    <property type="entry name" value="Hemolysn_Ca-bd"/>
</dbReference>
<gene>
    <name evidence="11" type="ORF">B9G39_00385</name>
</gene>
<comment type="subcellular location">
    <subcellularLocation>
        <location evidence="1">Membrane</location>
    </subcellularLocation>
    <subcellularLocation>
        <location evidence="2">Secreted</location>
    </subcellularLocation>
</comment>
<dbReference type="SUPFAM" id="SSF51120">
    <property type="entry name" value="beta-Roll"/>
    <property type="match status" value="9"/>
</dbReference>
<dbReference type="EMBL" id="NDXW01000001">
    <property type="protein sequence ID" value="RDH42020.1"/>
    <property type="molecule type" value="Genomic_DNA"/>
</dbReference>
<dbReference type="Proteomes" id="UP000257039">
    <property type="component" value="Unassembled WGS sequence"/>
</dbReference>
<dbReference type="InterPro" id="IPR018511">
    <property type="entry name" value="Hemolysin-typ_Ca-bd_CS"/>
</dbReference>
<sequence length="2085" mass="222446">MSYTYEEALIIFEERNNNVRAGNAKPFSFEEIIEVIKNTSGKVFDNIDKEGKPYLLYSGDMPNKQGAYHVSNALRNRDKVLVISHSHVGRLANQDAVTQAIQYAAKKKLKINPLITDDELKKQPNKLQKYKDLVESYRYGKQYSGGPRNRKNSLFDVASAKFVAAADGNFTLAFPELPKPESVFSVAELPVLLEKGKQSDFKIDGVSIKELIHLADTNGVDAVKRAVTANSIAIYGASGLFTNVEPGRKYGKPKYDQQHIKNWKEITEKINSAESKLIIKNVDGVDIVAPNEKVAIWTDEQLQHYQEFIKNASPEVKDLVKDNWSSLKKTGLKVGGKLLKCLGFVGGLAATGIVAADVAAAIEAGDHAKARQIMEDFAIETAGSEVGVKVGALLGGLIALAVGASGPVSIAIIGIGALAGGFAGGEAALTFHKWLNELSDEYKAEVVKRYSELLFGSDYSKAPITDVESLTFDSISHKVQLLSSDANEIIANAKSSEAWRYALVKLNPFVVEGADYTKHNKNGELDLYNPDTGLGNITEEWLKIRARFLAMNTLYIESGDTDGVLDFALLGGFTHVGGDWHFVDNMGKKKFELTLDGLDAGLKPTREFYFGGVDSDSFSGGEGDDYLFGISGDDTLSGGKGDDYLEGGADNDILQGEEGYDRLVGGHGDDTYIFNSGDGNDSIEDTEGLNKLIINKQLVSKVFALNEEKTLYQDNQKNIYLISGDKLHITVKGGGSISLKDFNKTDNAFGISFNDSDPTEKPQAKDNSFNVNKGDLKQLPGTQGLRIEQLPSSVAERHFSSVTSIKALNHRSLIYDASLYKGVKGKKHNIQFGTAGAAFYGSYVNDELTGDQFEDALYGLDGDDFISGQGGNDTLTGGRGSDYIEGGDGVDLIWGAADRSDTLTLDSHTTLDFRDEVGDVNTLFGNAGNDYITGGAYTDNAFGGADNDTIAGDTGDDVLAGNDGDDLVFGDSRQYVGIKATRVPNSLSSTYRFVDEIIYSDGLVDGKTYNDTLMGGKGEDTLIGEQGDDLLLGGTGNDVLYGDRPAEESHQFKQIHKAAFEGTTAELAAEYHGDDHLYGEDGNDILIGNGGDDWLYGGNDNDSLYGDDLLATSTASGNDHLYGGQGEDTLYSDLGDDYLDGGADDDTLIVREGHDTVVLGQGYGTDRVYLDESVASLSIKIKDDSPTRTLRYGSKLVVSLENSPTDVLLIEDYFDMWQGKIDIKLLKTDGQLESLPETSGTYLNAGVTDEFGDCTVIDREVGAIGNWRYGSGAMLFDTPYDDVIIGSSRDDNFSGVGGNDLINTGRGNDTLHVGIGNSLIYAGEGDDFISLSSGNKAYGEAGNDTFHMSAGDNIFIDAGEGDDEISGSFNGVVDAGAGNDLFKLQNVEGELVLIFGRGSGQDTLKFNWLISGGSKGTIQFKEGVSTEDITINREGMDVIIGIKDTDDTLTVKYYKERVADLKLTFADGQVISHDEINQRLAAQSPAIVLVDDHFDGHEDQSVTIKIDDLLANDPSQQTSVLYFEDAYASVNGTLDFPDGDTLVFKPHKDFAGQASFTYRVFDGFNTQEGKVIIDIENVNDAPKVHYQLKDVAVKANEQTTITLPRHLFKDVDSNDRLSVNVTMSDGSALPAWLSFDASSMSLKAQSPSSAQQLSLIATATDQAGAKCTQSFMFEVDASDTTSNEGGSATDNANHGNTGHATHGNNNGEVDTSQLQSIKGTDNAEQLVGTNDDDYLQGLGGNDQLFGMLGDDVVQGGEGNDFLSGGNGSNGIADGNDRLEGGAGNDRLNGGGGNDTLIGGVGDDHYYFFANSGQDVIDNTGGGNDWVFFNDVGRDRISYHRDGDDLVMLVDNDLQQKLTVTGHFTGGDLAISYIQPGDGGYAIPASRIESLLTELPAGGDTGTGDGDTSGGTDSGSGEGGDTGTDNGNGDTGTGETDNGGNDNGSDDVIDPSRYDTEVVGTAQGEQLVGRNNRNLIRGLAGDDTLFGMGGDDILLGGDGDDFIQGGNGRMNGDDGNDTLIGGAGNDVLAGFAGNDTLQGGVGDDHYYFHAQGGQDIIDNTGAVLTGCSLSILTVSESVITAMVTIW</sequence>
<evidence type="ECO:0000256" key="7">
    <source>
        <dbReference type="ARBA" id="ARBA00023026"/>
    </source>
</evidence>
<feature type="compositionally biased region" description="Gly residues" evidence="9">
    <location>
        <begin position="1898"/>
        <end position="1921"/>
    </location>
</feature>
<keyword evidence="4" id="KW-0800">Toxin</keyword>
<evidence type="ECO:0000256" key="4">
    <source>
        <dbReference type="ARBA" id="ARBA00022656"/>
    </source>
</evidence>
<evidence type="ECO:0000313" key="11">
    <source>
        <dbReference type="EMBL" id="RDH42020.1"/>
    </source>
</evidence>
<protein>
    <recommendedName>
        <fullName evidence="10">Dystroglycan-type cadherin-like domain-containing protein</fullName>
    </recommendedName>
</protein>
<feature type="region of interest" description="Disordered" evidence="9">
    <location>
        <begin position="1756"/>
        <end position="1790"/>
    </location>
</feature>
<dbReference type="InterPro" id="IPR013783">
    <property type="entry name" value="Ig-like_fold"/>
</dbReference>
<dbReference type="GO" id="GO:0090729">
    <property type="term" value="F:toxin activity"/>
    <property type="evidence" value="ECO:0007669"/>
    <property type="project" value="UniProtKB-KW"/>
</dbReference>